<organism evidence="1 2">
    <name type="scientific">Candidatus Mycobacterium wuenschmannii</name>
    <dbReference type="NCBI Taxonomy" id="3027808"/>
    <lineage>
        <taxon>Bacteria</taxon>
        <taxon>Bacillati</taxon>
        <taxon>Actinomycetota</taxon>
        <taxon>Actinomycetes</taxon>
        <taxon>Mycobacteriales</taxon>
        <taxon>Mycobacteriaceae</taxon>
        <taxon>Mycobacterium</taxon>
    </lineage>
</organism>
<dbReference type="EMBL" id="CP126981">
    <property type="protein sequence ID" value="WIM87708.1"/>
    <property type="molecule type" value="Genomic_DNA"/>
</dbReference>
<evidence type="ECO:0000313" key="1">
    <source>
        <dbReference type="EMBL" id="WIM87708.1"/>
    </source>
</evidence>
<keyword evidence="2" id="KW-1185">Reference proteome</keyword>
<evidence type="ECO:0000313" key="2">
    <source>
        <dbReference type="Proteomes" id="UP001236585"/>
    </source>
</evidence>
<protein>
    <submittedName>
        <fullName evidence="1">Uncharacterized protein</fullName>
    </submittedName>
</protein>
<dbReference type="RefSeq" id="WP_285187571.1">
    <property type="nucleotide sequence ID" value="NZ_CP126981.1"/>
</dbReference>
<reference evidence="1 2" key="1">
    <citation type="journal article" date="2023" name="Microbiol. Resour. Announc.">
        <title>Complete Genome Sequence of Mycobacterium wuenschmanii, a novel Nontuberculous Mycobacterium Isolated from a captive population of Amazon Milk Frogs.</title>
        <authorList>
            <person name="Hicks J."/>
            <person name="Zeineldin M."/>
            <person name="Ward H."/>
            <person name="Wuenschmann A."/>
            <person name="Camp P."/>
            <person name="Farrell D."/>
            <person name="Lehman K."/>
            <person name="Thacker T."/>
            <person name="Cuthbert E."/>
        </authorList>
    </citation>
    <scope>NUCLEOTIDE SEQUENCE [LARGE SCALE GENOMIC DNA]</scope>
    <source>
        <strain evidence="1 2">Wuenschmanii</strain>
    </source>
</reference>
<proteinExistence type="predicted"/>
<dbReference type="Proteomes" id="UP001236585">
    <property type="component" value="Chromosome"/>
</dbReference>
<accession>A0ABY8VVM0</accession>
<sequence length="103" mass="12390">MAGISQAERDYRDRLYQRGLKQCTTYKEPLTLDKFTLRPDGWRGLNGSCRPCCNARTANHQNRTPDYQAYRQRRWRHANPVAWLAISRRRDVRQRWRRGEVLV</sequence>
<name>A0ABY8VVM0_9MYCO</name>
<gene>
    <name evidence="1" type="ORF">PT015_23235</name>
</gene>